<dbReference type="EMBL" id="CAJHJT010000001">
    <property type="protein sequence ID" value="CAD6992775.1"/>
    <property type="molecule type" value="Genomic_DNA"/>
</dbReference>
<feature type="transmembrane region" description="Helical" evidence="9">
    <location>
        <begin position="21"/>
        <end position="39"/>
    </location>
</feature>
<evidence type="ECO:0000256" key="1">
    <source>
        <dbReference type="ARBA" id="ARBA00004141"/>
    </source>
</evidence>
<evidence type="ECO:0000313" key="10">
    <source>
        <dbReference type="EMBL" id="CAD6992775.1"/>
    </source>
</evidence>
<feature type="transmembrane region" description="Helical" evidence="9">
    <location>
        <begin position="147"/>
        <end position="168"/>
    </location>
</feature>
<comment type="catalytic activity">
    <reaction evidence="8">
        <text>a 1-O-(1Z-alkenyl)-sn-glycero-3-phosphocholine + H2O = a 2,3-saturated aldehyde + sn-glycerol 3-phosphocholine</text>
        <dbReference type="Rhea" id="RHEA:22544"/>
        <dbReference type="ChEBI" id="CHEBI:15377"/>
        <dbReference type="ChEBI" id="CHEBI:16870"/>
        <dbReference type="ChEBI" id="CHEBI:73359"/>
        <dbReference type="ChEBI" id="CHEBI:77287"/>
        <dbReference type="EC" id="3.3.2.2"/>
    </reaction>
</comment>
<evidence type="ECO:0000256" key="2">
    <source>
        <dbReference type="ARBA" id="ARBA00007375"/>
    </source>
</evidence>
<sequence>MADTMHLVSFHPPHVQLKSQILKLTPFFNAVVVYFAFVHNPKGELWTTVLKCLPIVMLMLYVVAKGFALTTAYRYSQRILLGLICSCIGDALLNINLFLHGMGAFAIGHIWYISAFGWKPLKLPVGVALYICLVVVISVVLNRLDAVLAIGVPLYAALLTTTCWRALACALHDSSCLNTLCAAGAVLFLLSDLIIGITMFFVTVPFSRLIIMSTYYTAQFAIAFSTAKDLPKFRKLAESGKPSHKGQGGVKTIKD</sequence>
<evidence type="ECO:0000256" key="5">
    <source>
        <dbReference type="ARBA" id="ARBA00023136"/>
    </source>
</evidence>
<dbReference type="GO" id="GO:0047408">
    <property type="term" value="F:alkenylglycerophosphocholine hydrolase activity"/>
    <property type="evidence" value="ECO:0007669"/>
    <property type="project" value="UniProtKB-EC"/>
</dbReference>
<accession>A0A811U692</accession>
<evidence type="ECO:0000256" key="7">
    <source>
        <dbReference type="ARBA" id="ARBA00049458"/>
    </source>
</evidence>
<evidence type="ECO:0000256" key="8">
    <source>
        <dbReference type="ARBA" id="ARBA00049560"/>
    </source>
</evidence>
<comment type="similarity">
    <text evidence="2">Belongs to the TMEM86 family.</text>
</comment>
<dbReference type="Pfam" id="PF07947">
    <property type="entry name" value="YhhN"/>
    <property type="match status" value="1"/>
</dbReference>
<evidence type="ECO:0000256" key="9">
    <source>
        <dbReference type="SAM" id="Phobius"/>
    </source>
</evidence>
<keyword evidence="4 9" id="KW-1133">Transmembrane helix</keyword>
<protein>
    <recommendedName>
        <fullName evidence="6">lysoplasmalogenase</fullName>
        <ecNumber evidence="6">3.3.2.2</ecNumber>
    </recommendedName>
</protein>
<gene>
    <name evidence="10" type="ORF">CCAP1982_LOCUS1616</name>
</gene>
<feature type="transmembrane region" description="Helical" evidence="9">
    <location>
        <begin position="180"/>
        <end position="203"/>
    </location>
</feature>
<keyword evidence="3 9" id="KW-0812">Transmembrane</keyword>
<dbReference type="EC" id="3.3.2.2" evidence="6"/>
<dbReference type="PANTHER" id="PTHR31885:SF6">
    <property type="entry name" value="GH04784P"/>
    <property type="match status" value="1"/>
</dbReference>
<evidence type="ECO:0000313" key="11">
    <source>
        <dbReference type="Proteomes" id="UP000606786"/>
    </source>
</evidence>
<proteinExistence type="inferred from homology"/>
<comment type="subcellular location">
    <subcellularLocation>
        <location evidence="1">Membrane</location>
        <topology evidence="1">Multi-pass membrane protein</topology>
    </subcellularLocation>
</comment>
<evidence type="ECO:0000256" key="6">
    <source>
        <dbReference type="ARBA" id="ARBA00035673"/>
    </source>
</evidence>
<keyword evidence="5 9" id="KW-0472">Membrane</keyword>
<evidence type="ECO:0000256" key="4">
    <source>
        <dbReference type="ARBA" id="ARBA00022989"/>
    </source>
</evidence>
<reference evidence="10" key="1">
    <citation type="submission" date="2020-11" db="EMBL/GenBank/DDBJ databases">
        <authorList>
            <person name="Whitehead M."/>
        </authorList>
    </citation>
    <scope>NUCLEOTIDE SEQUENCE</scope>
    <source>
        <strain evidence="10">EGII</strain>
    </source>
</reference>
<dbReference type="PANTHER" id="PTHR31885">
    <property type="entry name" value="GH04784P"/>
    <property type="match status" value="1"/>
</dbReference>
<dbReference type="OrthoDB" id="2133758at2759"/>
<comment type="catalytic activity">
    <reaction evidence="7">
        <text>a 1-O-(1Z-alkenyl)-sn-glycero-3-phosphoethanolamine + H2O = a 2,3-saturated aldehyde + sn-glycero-3-phosphoethanolamine</text>
        <dbReference type="Rhea" id="RHEA:16905"/>
        <dbReference type="ChEBI" id="CHEBI:15377"/>
        <dbReference type="ChEBI" id="CHEBI:73359"/>
        <dbReference type="ChEBI" id="CHEBI:77288"/>
        <dbReference type="ChEBI" id="CHEBI:143890"/>
        <dbReference type="EC" id="3.3.2.2"/>
    </reaction>
</comment>
<name>A0A811U692_CERCA</name>
<comment type="caution">
    <text evidence="10">The sequence shown here is derived from an EMBL/GenBank/DDBJ whole genome shotgun (WGS) entry which is preliminary data.</text>
</comment>
<keyword evidence="11" id="KW-1185">Reference proteome</keyword>
<dbReference type="AlphaFoldDB" id="A0A811U692"/>
<dbReference type="InterPro" id="IPR012506">
    <property type="entry name" value="TMEM86B-like"/>
</dbReference>
<dbReference type="GO" id="GO:0016020">
    <property type="term" value="C:membrane"/>
    <property type="evidence" value="ECO:0007669"/>
    <property type="project" value="UniProtKB-SubCell"/>
</dbReference>
<organism evidence="10 11">
    <name type="scientific">Ceratitis capitata</name>
    <name type="common">Mediterranean fruit fly</name>
    <name type="synonym">Tephritis capitata</name>
    <dbReference type="NCBI Taxonomy" id="7213"/>
    <lineage>
        <taxon>Eukaryota</taxon>
        <taxon>Metazoa</taxon>
        <taxon>Ecdysozoa</taxon>
        <taxon>Arthropoda</taxon>
        <taxon>Hexapoda</taxon>
        <taxon>Insecta</taxon>
        <taxon>Pterygota</taxon>
        <taxon>Neoptera</taxon>
        <taxon>Endopterygota</taxon>
        <taxon>Diptera</taxon>
        <taxon>Brachycera</taxon>
        <taxon>Muscomorpha</taxon>
        <taxon>Tephritoidea</taxon>
        <taxon>Tephritidae</taxon>
        <taxon>Ceratitis</taxon>
        <taxon>Ceratitis</taxon>
    </lineage>
</organism>
<feature type="transmembrane region" description="Helical" evidence="9">
    <location>
        <begin position="123"/>
        <end position="141"/>
    </location>
</feature>
<evidence type="ECO:0000256" key="3">
    <source>
        <dbReference type="ARBA" id="ARBA00022692"/>
    </source>
</evidence>
<dbReference type="Proteomes" id="UP000606786">
    <property type="component" value="Unassembled WGS sequence"/>
</dbReference>
<feature type="transmembrane region" description="Helical" evidence="9">
    <location>
        <begin position="98"/>
        <end position="116"/>
    </location>
</feature>